<dbReference type="PROSITE" id="PS51257">
    <property type="entry name" value="PROKAR_LIPOPROTEIN"/>
    <property type="match status" value="1"/>
</dbReference>
<sequence>MKKATAALLLAAALLSACSKAAPAQSGHEGMDMSSSDHGAHAGHEIGETAKAAAVKAAFSFKPERPQAGKDTNVSIQISDSAGNPVDKFDVSHEQQMHLIVVSKDLSYFEHIHPAYQGKGVFDVTAKLPVAGEYKLFADFVPSGQGSVTRSQWVTVQGNAPKPQPIQPDSSLTKTADGKEVTLATGKLEAGKEASLTFTIKDAATKQPITNLQPYLGAVGHVVILSDDAEQYLHVHPMEEKASGPDAKFMTTFPKSGVYKVWGQFQHEGKVFTVPFVVKVSS</sequence>
<keyword evidence="1" id="KW-0732">Signal</keyword>
<evidence type="ECO:0000256" key="1">
    <source>
        <dbReference type="SAM" id="SignalP"/>
    </source>
</evidence>
<evidence type="ECO:0000313" key="3">
    <source>
        <dbReference type="Proteomes" id="UP001057134"/>
    </source>
</evidence>
<feature type="chain" id="PRO_5047115177" description="Secreted protein" evidence="1">
    <location>
        <begin position="22"/>
        <end position="282"/>
    </location>
</feature>
<reference evidence="2" key="2">
    <citation type="journal article" date="2021" name="J Anim Sci Technol">
        <title>Complete genome sequence of Paenibacillus konkukensis sp. nov. SK3146 as a potential probiotic strain.</title>
        <authorList>
            <person name="Jung H.I."/>
            <person name="Park S."/>
            <person name="Niu K.M."/>
            <person name="Lee S.W."/>
            <person name="Kothari D."/>
            <person name="Yi K.J."/>
            <person name="Kim S.K."/>
        </authorList>
    </citation>
    <scope>NUCLEOTIDE SEQUENCE</scope>
    <source>
        <strain evidence="2">SK3146</strain>
    </source>
</reference>
<feature type="signal peptide" evidence="1">
    <location>
        <begin position="1"/>
        <end position="21"/>
    </location>
</feature>
<dbReference type="EMBL" id="CP027059">
    <property type="protein sequence ID" value="UQZ85883.1"/>
    <property type="molecule type" value="Genomic_DNA"/>
</dbReference>
<name>A0ABY4RV08_9BACL</name>
<evidence type="ECO:0008006" key="4">
    <source>
        <dbReference type="Google" id="ProtNLM"/>
    </source>
</evidence>
<accession>A0ABY4RV08</accession>
<protein>
    <recommendedName>
        <fullName evidence="4">Secreted protein</fullName>
    </recommendedName>
</protein>
<reference evidence="2" key="1">
    <citation type="submission" date="2018-02" db="EMBL/GenBank/DDBJ databases">
        <authorList>
            <person name="Kim S.-K."/>
            <person name="Jung H.-I."/>
            <person name="Lee S.-W."/>
        </authorList>
    </citation>
    <scope>NUCLEOTIDE SEQUENCE</scope>
    <source>
        <strain evidence="2">SK3146</strain>
    </source>
</reference>
<organism evidence="2 3">
    <name type="scientific">Paenibacillus konkukensis</name>
    <dbReference type="NCBI Taxonomy" id="2020716"/>
    <lineage>
        <taxon>Bacteria</taxon>
        <taxon>Bacillati</taxon>
        <taxon>Bacillota</taxon>
        <taxon>Bacilli</taxon>
        <taxon>Bacillales</taxon>
        <taxon>Paenibacillaceae</taxon>
        <taxon>Paenibacillus</taxon>
    </lineage>
</organism>
<evidence type="ECO:0000313" key="2">
    <source>
        <dbReference type="EMBL" id="UQZ85883.1"/>
    </source>
</evidence>
<dbReference type="RefSeq" id="WP_249861469.1">
    <property type="nucleotide sequence ID" value="NZ_CP027059.1"/>
</dbReference>
<proteinExistence type="predicted"/>
<dbReference type="Proteomes" id="UP001057134">
    <property type="component" value="Chromosome"/>
</dbReference>
<gene>
    <name evidence="2" type="ORF">SK3146_05173</name>
</gene>
<keyword evidence="3" id="KW-1185">Reference proteome</keyword>